<keyword evidence="1" id="KW-0560">Oxidoreductase</keyword>
<evidence type="ECO:0000256" key="2">
    <source>
        <dbReference type="ARBA" id="ARBA00023027"/>
    </source>
</evidence>
<dbReference type="InterPro" id="IPR006140">
    <property type="entry name" value="D-isomer_DH_NAD-bd"/>
</dbReference>
<protein>
    <submittedName>
        <fullName evidence="3">Glyoxylate/hydroxypyruvate reductase A</fullName>
    </submittedName>
</protein>
<dbReference type="PANTHER" id="PTHR43333:SF1">
    <property type="entry name" value="D-ISOMER SPECIFIC 2-HYDROXYACID DEHYDROGENASE NAD-BINDING DOMAIN-CONTAINING PROTEIN"/>
    <property type="match status" value="1"/>
</dbReference>
<dbReference type="GO" id="GO:0051287">
    <property type="term" value="F:NAD binding"/>
    <property type="evidence" value="ECO:0007669"/>
    <property type="project" value="InterPro"/>
</dbReference>
<accession>A0A318PK90</accession>
<dbReference type="STRING" id="1220579.GCA_001571345_00680"/>
<dbReference type="InterPro" id="IPR036291">
    <property type="entry name" value="NAD(P)-bd_dom_sf"/>
</dbReference>
<gene>
    <name evidence="3" type="ORF">CFR75_04165</name>
</gene>
<dbReference type="RefSeq" id="WP_061271974.1">
    <property type="nucleotide sequence ID" value="NZ_CBCRXN010000016.1"/>
</dbReference>
<evidence type="ECO:0000313" key="4">
    <source>
        <dbReference type="Proteomes" id="UP000248257"/>
    </source>
</evidence>
<proteinExistence type="predicted"/>
<comment type="caution">
    <text evidence="3">The sequence shown here is derived from an EMBL/GenBank/DDBJ whole genome shotgun (WGS) entry which is preliminary data.</text>
</comment>
<keyword evidence="3" id="KW-0670">Pyruvate</keyword>
<dbReference type="CDD" id="cd12164">
    <property type="entry name" value="GDH_like_2"/>
    <property type="match status" value="1"/>
</dbReference>
<dbReference type="EMBL" id="NKUC01000005">
    <property type="protein sequence ID" value="PYD57932.1"/>
    <property type="molecule type" value="Genomic_DNA"/>
</dbReference>
<sequence length="314" mass="34114">MPRLVISADGPAAMATWRAAFAHVAPDLLLADWHDPALKTTADDYALVWNPTADDLARMGGMRAIICTGAGVNHLLDNPGFPLHVPLVRMGGEQTAVLMADYVLWATLGLLRGARTWAVQQNAHHWHNPRTSTRTSSQTRVGIMGMGHLGAHVGRVLLQVGFEVSGWRRSAQVAPGIRTFAGPEGLPDFLRDVDILVNLLPSTQQTRGMIDYALLAQLPRGAGLVNVGRGNHVVQADLLRALDEGVLGGAVLDVVVPEPLPPDDPLWRHERVTITPHVASEASREAQARYVVEVIGQMERNERPALLCDPRRGY</sequence>
<dbReference type="PANTHER" id="PTHR43333">
    <property type="entry name" value="2-HACID_DH_C DOMAIN-CONTAINING PROTEIN"/>
    <property type="match status" value="1"/>
</dbReference>
<dbReference type="OrthoDB" id="9787219at2"/>
<dbReference type="SUPFAM" id="SSF51735">
    <property type="entry name" value="NAD(P)-binding Rossmann-fold domains"/>
    <property type="match status" value="1"/>
</dbReference>
<evidence type="ECO:0000313" key="3">
    <source>
        <dbReference type="EMBL" id="PYD57932.1"/>
    </source>
</evidence>
<evidence type="ECO:0000256" key="1">
    <source>
        <dbReference type="ARBA" id="ARBA00023002"/>
    </source>
</evidence>
<keyword evidence="2" id="KW-0520">NAD</keyword>
<dbReference type="AlphaFoldDB" id="A0A318PK90"/>
<organism evidence="3 4">
    <name type="scientific">Komagataeibacter xylinus</name>
    <name type="common">Gluconacetobacter xylinus</name>
    <dbReference type="NCBI Taxonomy" id="28448"/>
    <lineage>
        <taxon>Bacteria</taxon>
        <taxon>Pseudomonadati</taxon>
        <taxon>Pseudomonadota</taxon>
        <taxon>Alphaproteobacteria</taxon>
        <taxon>Acetobacterales</taxon>
        <taxon>Acetobacteraceae</taxon>
        <taxon>Komagataeibacter</taxon>
    </lineage>
</organism>
<dbReference type="Gene3D" id="3.40.50.720">
    <property type="entry name" value="NAD(P)-binding Rossmann-like Domain"/>
    <property type="match status" value="2"/>
</dbReference>
<dbReference type="GO" id="GO:0016491">
    <property type="term" value="F:oxidoreductase activity"/>
    <property type="evidence" value="ECO:0007669"/>
    <property type="project" value="UniProtKB-KW"/>
</dbReference>
<keyword evidence="4" id="KW-1185">Reference proteome</keyword>
<name>A0A318PK90_KOMXY</name>
<dbReference type="Proteomes" id="UP000248257">
    <property type="component" value="Unassembled WGS sequence"/>
</dbReference>
<reference evidence="3 4" key="1">
    <citation type="submission" date="2017-07" db="EMBL/GenBank/DDBJ databases">
        <title>A draft genome sequence of Komagataeibacter xylinus LMG 1515.</title>
        <authorList>
            <person name="Skraban J."/>
            <person name="Cleenwerck I."/>
            <person name="Vandamme P."/>
            <person name="Trcek J."/>
        </authorList>
    </citation>
    <scope>NUCLEOTIDE SEQUENCE [LARGE SCALE GENOMIC DNA]</scope>
    <source>
        <strain evidence="3 4">LMG 1515</strain>
    </source>
</reference>
<dbReference type="Pfam" id="PF02826">
    <property type="entry name" value="2-Hacid_dh_C"/>
    <property type="match status" value="1"/>
</dbReference>